<proteinExistence type="predicted"/>
<dbReference type="Proteomes" id="UP000030758">
    <property type="component" value="Unassembled WGS sequence"/>
</dbReference>
<name>A0A085LYL0_9BILA</name>
<evidence type="ECO:0000313" key="3">
    <source>
        <dbReference type="Proteomes" id="UP000030764"/>
    </source>
</evidence>
<dbReference type="EMBL" id="KL363259">
    <property type="protein sequence ID" value="KFD50056.1"/>
    <property type="molecule type" value="Genomic_DNA"/>
</dbReference>
<dbReference type="EMBL" id="KL367593">
    <property type="protein sequence ID" value="KFD62528.1"/>
    <property type="molecule type" value="Genomic_DNA"/>
</dbReference>
<evidence type="ECO:0000313" key="2">
    <source>
        <dbReference type="EMBL" id="KFD62528.1"/>
    </source>
</evidence>
<accession>A0A085LYL0</accession>
<keyword evidence="3" id="KW-1185">Reference proteome</keyword>
<evidence type="ECO:0000313" key="1">
    <source>
        <dbReference type="EMBL" id="KFD50056.1"/>
    </source>
</evidence>
<sequence length="104" mass="12091">MLLPWKLSESYNGLGSCTQIWRSVWIGPMKIYKDYQGCIKVAQSDRCSQRTKHIDVRHHQLRDLYESGIVSLIYCPSSEMLADVLTKPLDKDKFDHHLKQLGLQ</sequence>
<dbReference type="Proteomes" id="UP000030764">
    <property type="component" value="Unassembled WGS sequence"/>
</dbReference>
<evidence type="ECO:0008006" key="4">
    <source>
        <dbReference type="Google" id="ProtNLM"/>
    </source>
</evidence>
<reference evidence="1 3" key="1">
    <citation type="journal article" date="2014" name="Nat. Genet.">
        <title>Genome and transcriptome of the porcine whipworm Trichuris suis.</title>
        <authorList>
            <person name="Jex A.R."/>
            <person name="Nejsum P."/>
            <person name="Schwarz E.M."/>
            <person name="Hu L."/>
            <person name="Young N.D."/>
            <person name="Hall R.S."/>
            <person name="Korhonen P.K."/>
            <person name="Liao S."/>
            <person name="Thamsborg S."/>
            <person name="Xia J."/>
            <person name="Xu P."/>
            <person name="Wang S."/>
            <person name="Scheerlinck J.P."/>
            <person name="Hofmann A."/>
            <person name="Sternberg P.W."/>
            <person name="Wang J."/>
            <person name="Gasser R.B."/>
        </authorList>
    </citation>
    <scope>NUCLEOTIDE SEQUENCE [LARGE SCALE GENOMIC DNA]</scope>
    <source>
        <strain evidence="2">DCEP-RM93F</strain>
        <strain evidence="1">DCEP-RM93M</strain>
    </source>
</reference>
<protein>
    <recommendedName>
        <fullName evidence="4">Copia protein</fullName>
    </recommendedName>
</protein>
<organism evidence="1 3">
    <name type="scientific">Trichuris suis</name>
    <name type="common">pig whipworm</name>
    <dbReference type="NCBI Taxonomy" id="68888"/>
    <lineage>
        <taxon>Eukaryota</taxon>
        <taxon>Metazoa</taxon>
        <taxon>Ecdysozoa</taxon>
        <taxon>Nematoda</taxon>
        <taxon>Enoplea</taxon>
        <taxon>Dorylaimia</taxon>
        <taxon>Trichinellida</taxon>
        <taxon>Trichuridae</taxon>
        <taxon>Trichuris</taxon>
    </lineage>
</organism>
<dbReference type="AlphaFoldDB" id="A0A085LYL0"/>
<dbReference type="CDD" id="cd09272">
    <property type="entry name" value="RNase_HI_RT_Ty1"/>
    <property type="match status" value="1"/>
</dbReference>
<gene>
    <name evidence="1" type="ORF">M513_09016</name>
    <name evidence="2" type="ORF">M514_09016</name>
</gene>